<dbReference type="Pfam" id="PF00702">
    <property type="entry name" value="Hydrolase"/>
    <property type="match status" value="1"/>
</dbReference>
<dbReference type="InterPro" id="IPR023198">
    <property type="entry name" value="PGP-like_dom2"/>
</dbReference>
<evidence type="ECO:0000313" key="5">
    <source>
        <dbReference type="Proteomes" id="UP000260783"/>
    </source>
</evidence>
<dbReference type="GO" id="GO:0016787">
    <property type="term" value="F:hydrolase activity"/>
    <property type="evidence" value="ECO:0007669"/>
    <property type="project" value="UniProtKB-KW"/>
</dbReference>
<dbReference type="SFLD" id="SFLDS00003">
    <property type="entry name" value="Haloacid_Dehalogenase"/>
    <property type="match status" value="1"/>
</dbReference>
<dbReference type="SFLD" id="SFLDG01129">
    <property type="entry name" value="C1.5:_HAD__Beta-PGM__Phosphata"/>
    <property type="match status" value="1"/>
</dbReference>
<dbReference type="PRINTS" id="PR00413">
    <property type="entry name" value="HADHALOGNASE"/>
</dbReference>
<reference evidence="1 6" key="2">
    <citation type="journal article" date="2019" name="Nat. Med.">
        <title>A library of human gut bacterial isolates paired with longitudinal multiomics data enables mechanistic microbiome research.</title>
        <authorList>
            <person name="Poyet M."/>
            <person name="Groussin M."/>
            <person name="Gibbons S.M."/>
            <person name="Avila-Pacheco J."/>
            <person name="Jiang X."/>
            <person name="Kearney S.M."/>
            <person name="Perrotta A.R."/>
            <person name="Berdy B."/>
            <person name="Zhao S."/>
            <person name="Lieberman T.D."/>
            <person name="Swanson P.K."/>
            <person name="Smith M."/>
            <person name="Roesemann S."/>
            <person name="Alexander J.E."/>
            <person name="Rich S.A."/>
            <person name="Livny J."/>
            <person name="Vlamakis H."/>
            <person name="Clish C."/>
            <person name="Bullock K."/>
            <person name="Deik A."/>
            <person name="Scott J."/>
            <person name="Pierce K.A."/>
            <person name="Xavier R.J."/>
            <person name="Alm E.J."/>
        </authorList>
    </citation>
    <scope>NUCLEOTIDE SEQUENCE [LARGE SCALE GENOMIC DNA]</scope>
    <source>
        <strain evidence="1 6">BIOML-B1</strain>
    </source>
</reference>
<dbReference type="EMBL" id="QVEW01000001">
    <property type="protein sequence ID" value="RGC02486.1"/>
    <property type="molecule type" value="Genomic_DNA"/>
</dbReference>
<evidence type="ECO:0000313" key="4">
    <source>
        <dbReference type="Proteomes" id="UP000260782"/>
    </source>
</evidence>
<dbReference type="EMBL" id="QVES01000001">
    <property type="protein sequence ID" value="RGB90384.1"/>
    <property type="molecule type" value="Genomic_DNA"/>
</dbReference>
<proteinExistence type="predicted"/>
<dbReference type="CDD" id="cd02603">
    <property type="entry name" value="HAD_sEH-N_like"/>
    <property type="match status" value="1"/>
</dbReference>
<evidence type="ECO:0000313" key="6">
    <source>
        <dbReference type="Proteomes" id="UP000462091"/>
    </source>
</evidence>
<evidence type="ECO:0000313" key="3">
    <source>
        <dbReference type="EMBL" id="RGC02486.1"/>
    </source>
</evidence>
<organism evidence="3 5">
    <name type="scientific">Faecalibacterium prausnitzii</name>
    <dbReference type="NCBI Taxonomy" id="853"/>
    <lineage>
        <taxon>Bacteria</taxon>
        <taxon>Bacillati</taxon>
        <taxon>Bacillota</taxon>
        <taxon>Clostridia</taxon>
        <taxon>Eubacteriales</taxon>
        <taxon>Oscillospiraceae</taxon>
        <taxon>Faecalibacterium</taxon>
    </lineage>
</organism>
<dbReference type="Proteomes" id="UP000260783">
    <property type="component" value="Unassembled WGS sequence"/>
</dbReference>
<name>A0A3E2UYS7_9FIRM</name>
<reference evidence="4 5" key="1">
    <citation type="submission" date="2018-08" db="EMBL/GenBank/DDBJ databases">
        <title>A genome reference for cultivated species of the human gut microbiota.</title>
        <authorList>
            <person name="Zou Y."/>
            <person name="Xue W."/>
            <person name="Luo G."/>
        </authorList>
    </citation>
    <scope>NUCLEOTIDE SEQUENCE [LARGE SCALE GENOMIC DNA]</scope>
    <source>
        <strain evidence="3 5">AF29-11BH</strain>
        <strain evidence="2 4">AF31-14AC</strain>
    </source>
</reference>
<dbReference type="Proteomes" id="UP000462091">
    <property type="component" value="Unassembled WGS sequence"/>
</dbReference>
<dbReference type="InterPro" id="IPR036412">
    <property type="entry name" value="HAD-like_sf"/>
</dbReference>
<dbReference type="SUPFAM" id="SSF56784">
    <property type="entry name" value="HAD-like"/>
    <property type="match status" value="1"/>
</dbReference>
<dbReference type="InterPro" id="IPR023214">
    <property type="entry name" value="HAD_sf"/>
</dbReference>
<dbReference type="Gene3D" id="1.10.150.240">
    <property type="entry name" value="Putative phosphatase, domain 2"/>
    <property type="match status" value="1"/>
</dbReference>
<dbReference type="NCBIfam" id="TIGR01509">
    <property type="entry name" value="HAD-SF-IA-v3"/>
    <property type="match status" value="1"/>
</dbReference>
<gene>
    <name evidence="3" type="ORF">DWZ04_01130</name>
    <name evidence="2" type="ORF">DWZ25_00915</name>
    <name evidence="1" type="ORF">GKE10_01460</name>
</gene>
<protein>
    <submittedName>
        <fullName evidence="3">HAD family phosphatase</fullName>
    </submittedName>
    <submittedName>
        <fullName evidence="1">HAD-IA family hydrolase</fullName>
    </submittedName>
</protein>
<dbReference type="PANTHER" id="PTHR43611">
    <property type="entry name" value="ALPHA-D-GLUCOSE 1-PHOSPHATE PHOSPHATASE"/>
    <property type="match status" value="1"/>
</dbReference>
<evidence type="ECO:0000313" key="1">
    <source>
        <dbReference type="EMBL" id="MSC50595.1"/>
    </source>
</evidence>
<dbReference type="AlphaFoldDB" id="A0A3E2UYS7"/>
<comment type="caution">
    <text evidence="3">The sequence shown here is derived from an EMBL/GenBank/DDBJ whole genome shotgun (WGS) entry which is preliminary data.</text>
</comment>
<dbReference type="PANTHER" id="PTHR43611:SF3">
    <property type="entry name" value="FLAVIN MONONUCLEOTIDE HYDROLASE 1, CHLOROPLATIC"/>
    <property type="match status" value="1"/>
</dbReference>
<dbReference type="Gene3D" id="3.40.50.1000">
    <property type="entry name" value="HAD superfamily/HAD-like"/>
    <property type="match status" value="1"/>
</dbReference>
<sequence length="233" mass="26630">MPKGWKAPARLWYTMENIWKTSNTSEAVFMYKSIIFDIGGVLVDFDPKAYLVDRLCNAEMEEKVYDLTFGSEEWQLLDAGKLSRYDGNQRMLEHARAEGCAFEVQGVLDDWMHILRPRLRMLELVRRLKNHGYCVYYLSNIPQDVLELLTERGVLAQFDGGVASCEVQVNKPDPQIYKALLKKYQLKASECIFIDDRLENVQAAFALGFAGIQMKDSVGTLIRSLATCNVALR</sequence>
<evidence type="ECO:0000313" key="2">
    <source>
        <dbReference type="EMBL" id="RGB90384.1"/>
    </source>
</evidence>
<accession>A0A3E2UYS7</accession>
<dbReference type="EMBL" id="WKQM01000002">
    <property type="protein sequence ID" value="MSC50595.1"/>
    <property type="molecule type" value="Genomic_DNA"/>
</dbReference>
<dbReference type="Proteomes" id="UP000260782">
    <property type="component" value="Unassembled WGS sequence"/>
</dbReference>
<keyword evidence="1" id="KW-0378">Hydrolase</keyword>
<dbReference type="InterPro" id="IPR006439">
    <property type="entry name" value="HAD-SF_hydro_IA"/>
</dbReference>